<sequence>MPLVFYPDSRPGIARRRCGRGFTYTAPDGTTIDDRAERRRLAAMAVPPAYEKVWMSPRHNGHLMATGFDARARKQYRYHPDWHAARSVVKFEGLADFGKALPGIRDRVADDLRAAPGDERFALAAALFLIDRLAIRVGHPAYTAENGSYGATTLTRRHLRLHQGVLRLSYIAKGGKQERRVIRCKRLMRALQTARDLPGAELFTWIAADGGVRRVGSDGLNAYLAEIGGSEGFTAKTFRTWAGSLAAFEAHLANPDGTLGAMTEAAAARLANTPTVARTSYIHPRVISLAGTGEAPRLYQPRRGLSRSESALLRLLESDA</sequence>
<evidence type="ECO:0000256" key="2">
    <source>
        <dbReference type="ARBA" id="ARBA00006645"/>
    </source>
</evidence>
<keyword evidence="6" id="KW-0413">Isomerase</keyword>
<evidence type="ECO:0000259" key="7">
    <source>
        <dbReference type="Pfam" id="PF01028"/>
    </source>
</evidence>
<dbReference type="AlphaFoldDB" id="A0A917SRJ1"/>
<dbReference type="Proteomes" id="UP000649829">
    <property type="component" value="Unassembled WGS sequence"/>
</dbReference>
<dbReference type="Pfam" id="PF01028">
    <property type="entry name" value="Topoisom_I"/>
    <property type="match status" value="1"/>
</dbReference>
<proteinExistence type="inferred from homology"/>
<dbReference type="GO" id="GO:0006265">
    <property type="term" value="P:DNA topological change"/>
    <property type="evidence" value="ECO:0007669"/>
    <property type="project" value="InterPro"/>
</dbReference>
<feature type="domain" description="DNA topoisomerase I catalytic core eukaryotic-type" evidence="7">
    <location>
        <begin position="85"/>
        <end position="249"/>
    </location>
</feature>
<accession>A0A917SRJ1</accession>
<dbReference type="InterPro" id="IPR049331">
    <property type="entry name" value="Top1B_N_bact"/>
</dbReference>
<comment type="caution">
    <text evidence="9">The sequence shown here is derived from an EMBL/GenBank/DDBJ whole genome shotgun (WGS) entry which is preliminary data.</text>
</comment>
<evidence type="ECO:0000256" key="1">
    <source>
        <dbReference type="ARBA" id="ARBA00000213"/>
    </source>
</evidence>
<dbReference type="EMBL" id="BMLF01000001">
    <property type="protein sequence ID" value="GGL94012.1"/>
    <property type="molecule type" value="Genomic_DNA"/>
</dbReference>
<dbReference type="EC" id="5.6.2.1" evidence="3"/>
<dbReference type="InterPro" id="IPR011010">
    <property type="entry name" value="DNA_brk_join_enz"/>
</dbReference>
<dbReference type="InterPro" id="IPR013500">
    <property type="entry name" value="TopoI_cat_euk"/>
</dbReference>
<organism evidence="9 10">
    <name type="scientific">Pseudooceanicola nanhaiensis</name>
    <dbReference type="NCBI Taxonomy" id="375761"/>
    <lineage>
        <taxon>Bacteria</taxon>
        <taxon>Pseudomonadati</taxon>
        <taxon>Pseudomonadota</taxon>
        <taxon>Alphaproteobacteria</taxon>
        <taxon>Rhodobacterales</taxon>
        <taxon>Paracoccaceae</taxon>
        <taxon>Pseudooceanicola</taxon>
    </lineage>
</organism>
<dbReference type="PRINTS" id="PR00416">
    <property type="entry name" value="EUTPISMRASEI"/>
</dbReference>
<comment type="catalytic activity">
    <reaction evidence="1">
        <text>ATP-independent breakage of single-stranded DNA, followed by passage and rejoining.</text>
        <dbReference type="EC" id="5.6.2.1"/>
    </reaction>
</comment>
<dbReference type="Pfam" id="PF21338">
    <property type="entry name" value="Top1B_N_bact"/>
    <property type="match status" value="1"/>
</dbReference>
<reference evidence="9" key="2">
    <citation type="submission" date="2020-09" db="EMBL/GenBank/DDBJ databases">
        <authorList>
            <person name="Sun Q."/>
            <person name="Zhou Y."/>
        </authorList>
    </citation>
    <scope>NUCLEOTIDE SEQUENCE</scope>
    <source>
        <strain evidence="9">CGMCC 1.6293</strain>
    </source>
</reference>
<keyword evidence="5" id="KW-0238">DNA-binding</keyword>
<keyword evidence="4" id="KW-0799">Topoisomerase</keyword>
<protein>
    <recommendedName>
        <fullName evidence="3">DNA topoisomerase</fullName>
        <ecNumber evidence="3">5.6.2.1</ecNumber>
    </recommendedName>
</protein>
<dbReference type="Gene3D" id="3.90.15.10">
    <property type="entry name" value="Topoisomerase I, Chain A, domain 3"/>
    <property type="match status" value="1"/>
</dbReference>
<dbReference type="SUPFAM" id="SSF55869">
    <property type="entry name" value="DNA topoisomerase I domain"/>
    <property type="match status" value="1"/>
</dbReference>
<comment type="similarity">
    <text evidence="2">Belongs to the type IB topoisomerase family.</text>
</comment>
<dbReference type="GO" id="GO:0003677">
    <property type="term" value="F:DNA binding"/>
    <property type="evidence" value="ECO:0007669"/>
    <property type="project" value="UniProtKB-KW"/>
</dbReference>
<dbReference type="SUPFAM" id="SSF56349">
    <property type="entry name" value="DNA breaking-rejoining enzymes"/>
    <property type="match status" value="1"/>
</dbReference>
<evidence type="ECO:0000313" key="9">
    <source>
        <dbReference type="EMBL" id="GGL94012.1"/>
    </source>
</evidence>
<evidence type="ECO:0000256" key="5">
    <source>
        <dbReference type="ARBA" id="ARBA00023125"/>
    </source>
</evidence>
<dbReference type="PROSITE" id="PS52038">
    <property type="entry name" value="TOPO_IB_2"/>
    <property type="match status" value="1"/>
</dbReference>
<evidence type="ECO:0000256" key="6">
    <source>
        <dbReference type="ARBA" id="ARBA00023235"/>
    </source>
</evidence>
<feature type="domain" description="DNA topoisomerase IB N-terminal" evidence="8">
    <location>
        <begin position="21"/>
        <end position="69"/>
    </location>
</feature>
<dbReference type="GO" id="GO:0003917">
    <property type="term" value="F:DNA topoisomerase type I (single strand cut, ATP-independent) activity"/>
    <property type="evidence" value="ECO:0007669"/>
    <property type="project" value="UniProtKB-EC"/>
</dbReference>
<reference evidence="9" key="1">
    <citation type="journal article" date="2014" name="Int. J. Syst. Evol. Microbiol.">
        <title>Complete genome sequence of Corynebacterium casei LMG S-19264T (=DSM 44701T), isolated from a smear-ripened cheese.</title>
        <authorList>
            <consortium name="US DOE Joint Genome Institute (JGI-PGF)"/>
            <person name="Walter F."/>
            <person name="Albersmeier A."/>
            <person name="Kalinowski J."/>
            <person name="Ruckert C."/>
        </authorList>
    </citation>
    <scope>NUCLEOTIDE SEQUENCE</scope>
    <source>
        <strain evidence="9">CGMCC 1.6293</strain>
    </source>
</reference>
<dbReference type="Gene3D" id="3.30.66.10">
    <property type="entry name" value="DNA topoisomerase I domain"/>
    <property type="match status" value="1"/>
</dbReference>
<dbReference type="InterPro" id="IPR001631">
    <property type="entry name" value="TopoI"/>
</dbReference>
<keyword evidence="10" id="KW-1185">Reference proteome</keyword>
<dbReference type="InterPro" id="IPR035447">
    <property type="entry name" value="DNA_topo_I_N_sf"/>
</dbReference>
<gene>
    <name evidence="9" type="ORF">GCM10011534_15210</name>
</gene>
<dbReference type="RefSeq" id="WP_028286336.1">
    <property type="nucleotide sequence ID" value="NZ_BMLF01000001.1"/>
</dbReference>
<dbReference type="InterPro" id="IPR014711">
    <property type="entry name" value="TopoI_cat_a-hlx-sub_euk"/>
</dbReference>
<evidence type="ECO:0000256" key="4">
    <source>
        <dbReference type="ARBA" id="ARBA00023029"/>
    </source>
</evidence>
<dbReference type="Gene3D" id="1.10.132.120">
    <property type="match status" value="1"/>
</dbReference>
<evidence type="ECO:0000259" key="8">
    <source>
        <dbReference type="Pfam" id="PF21338"/>
    </source>
</evidence>
<evidence type="ECO:0000256" key="3">
    <source>
        <dbReference type="ARBA" id="ARBA00012891"/>
    </source>
</evidence>
<evidence type="ECO:0000313" key="10">
    <source>
        <dbReference type="Proteomes" id="UP000649829"/>
    </source>
</evidence>
<name>A0A917SRJ1_9RHOB</name>